<reference evidence="3" key="1">
    <citation type="submission" date="2011-01" db="EMBL/GenBank/DDBJ databases">
        <authorList>
            <person name="Muzny D."/>
            <person name="Qin X."/>
            <person name="Buhay C."/>
            <person name="Dugan-Rocha S."/>
            <person name="Ding Y."/>
            <person name="Chen G."/>
            <person name="Hawes A."/>
            <person name="Holder M."/>
            <person name="Jhangiani S."/>
            <person name="Johnson A."/>
            <person name="Khan Z."/>
            <person name="Li Z."/>
            <person name="Liu W."/>
            <person name="Liu X."/>
            <person name="Perez L."/>
            <person name="Shen H."/>
            <person name="Wang Q."/>
            <person name="Watt J."/>
            <person name="Xi L."/>
            <person name="Xin Y."/>
            <person name="Zhou J."/>
            <person name="Deng J."/>
            <person name="Jiang H."/>
            <person name="Liu Y."/>
            <person name="Qu J."/>
            <person name="Song X.-Z."/>
            <person name="Zhang L."/>
            <person name="Villasana D."/>
            <person name="Johnson A."/>
            <person name="Liu J."/>
            <person name="Liyanage D."/>
            <person name="Lorensuhewa L."/>
            <person name="Robinson T."/>
            <person name="Song A."/>
            <person name="Song B.-B."/>
            <person name="Dinh H."/>
            <person name="Thornton R."/>
            <person name="Coyle M."/>
            <person name="Francisco L."/>
            <person name="Jackson L."/>
            <person name="Javaid M."/>
            <person name="Korchina V."/>
            <person name="Kovar C."/>
            <person name="Mata R."/>
            <person name="Mathew T."/>
            <person name="Ngo R."/>
            <person name="Nguyen L."/>
            <person name="Nguyen N."/>
            <person name="Okwuonu G."/>
            <person name="Ongeri F."/>
            <person name="Pham C."/>
            <person name="Simmons D."/>
            <person name="Wilczek-Boney K."/>
            <person name="Hale W."/>
            <person name="Jakkamsetti A."/>
            <person name="Pham P."/>
            <person name="Ruth R."/>
            <person name="San Lucas F."/>
            <person name="Warren J."/>
            <person name="Zhang J."/>
            <person name="Zhao Z."/>
            <person name="Zhou C."/>
            <person name="Zhu D."/>
            <person name="Lee S."/>
            <person name="Bess C."/>
            <person name="Blankenburg K."/>
            <person name="Forbes L."/>
            <person name="Fu Q."/>
            <person name="Gubbala S."/>
            <person name="Hirani K."/>
            <person name="Jayaseelan J.C."/>
            <person name="Lara F."/>
            <person name="Munidasa M."/>
            <person name="Palculict T."/>
            <person name="Patil S."/>
            <person name="Pu L.-L."/>
            <person name="Saada N."/>
            <person name="Tang L."/>
            <person name="Weissenberger G."/>
            <person name="Zhu Y."/>
            <person name="Hemphill L."/>
            <person name="Shang Y."/>
            <person name="Youmans B."/>
            <person name="Ayvaz T."/>
            <person name="Ross M."/>
            <person name="Santibanez J."/>
            <person name="Aqrawi P."/>
            <person name="Gross S."/>
            <person name="Joshi V."/>
            <person name="Fowler G."/>
            <person name="Nazareth L."/>
            <person name="Reid J."/>
            <person name="Worley K."/>
            <person name="Petrosino J."/>
            <person name="Highlander S."/>
            <person name="Gibbs R."/>
        </authorList>
    </citation>
    <scope>NUCLEOTIDE SEQUENCE [LARGE SCALE GENOMIC DNA]</scope>
    <source>
        <strain evidence="3">ATCC 33269</strain>
    </source>
</reference>
<keyword evidence="4" id="KW-1185">Reference proteome</keyword>
<organism evidence="3 4">
    <name type="scientific">Hoylesella oralis ATCC 33269</name>
    <dbReference type="NCBI Taxonomy" id="873533"/>
    <lineage>
        <taxon>Bacteria</taxon>
        <taxon>Pseudomonadati</taxon>
        <taxon>Bacteroidota</taxon>
        <taxon>Bacteroidia</taxon>
        <taxon>Bacteroidales</taxon>
        <taxon>Prevotellaceae</taxon>
        <taxon>Hoylesella</taxon>
    </lineage>
</organism>
<feature type="signal peptide" evidence="2">
    <location>
        <begin position="1"/>
        <end position="22"/>
    </location>
</feature>
<gene>
    <name evidence="3" type="ORF">HMPREF0663_11430</name>
</gene>
<feature type="chain" id="PRO_5003221475" description="Glycine zipper domain-containing protein" evidence="2">
    <location>
        <begin position="23"/>
        <end position="281"/>
    </location>
</feature>
<feature type="compositionally biased region" description="Basic and acidic residues" evidence="1">
    <location>
        <begin position="84"/>
        <end position="104"/>
    </location>
</feature>
<accession>E7RQH9</accession>
<evidence type="ECO:0000313" key="3">
    <source>
        <dbReference type="EMBL" id="EFZ36517.1"/>
    </source>
</evidence>
<protein>
    <recommendedName>
        <fullName evidence="5">Glycine zipper domain-containing protein</fullName>
    </recommendedName>
</protein>
<dbReference type="RefSeq" id="WP_004369567.1">
    <property type="nucleotide sequence ID" value="NZ_GL833119.1"/>
</dbReference>
<sequence length="281" mass="30367">MKKLMLSTVCAAFLLSSCDTYTGTGAYAGGTLGSILGSAIGGISGGPRGSDVGTIVGMAGGAIIGGAIGAKADEKRQDDLYQYRRDKEERAYERRQRQYDRQEEQVYGTDAGEEELNSGFDASNSGDDRLYDFNGADYTGNYTAQTPTVTMPATSSVENLADGLHYSPAIEIRNARFVDDNQDNVISRGELCKIIFEVMNRGKEVLYDVQPTVIEATGNKHIYISPGVHVEKIMPGAGIRYTALVKADNRLKNGKAKFCVSVVQGTKSISKVSEFNIPTRK</sequence>
<evidence type="ECO:0008006" key="5">
    <source>
        <dbReference type="Google" id="ProtNLM"/>
    </source>
</evidence>
<name>E7RQH9_9BACT</name>
<dbReference type="Proteomes" id="UP000005580">
    <property type="component" value="Unassembled WGS sequence"/>
</dbReference>
<evidence type="ECO:0000313" key="4">
    <source>
        <dbReference type="Proteomes" id="UP000005580"/>
    </source>
</evidence>
<comment type="caution">
    <text evidence="3">The sequence shown here is derived from an EMBL/GenBank/DDBJ whole genome shotgun (WGS) entry which is preliminary data.</text>
</comment>
<evidence type="ECO:0000256" key="2">
    <source>
        <dbReference type="SAM" id="SignalP"/>
    </source>
</evidence>
<evidence type="ECO:0000256" key="1">
    <source>
        <dbReference type="SAM" id="MobiDB-lite"/>
    </source>
</evidence>
<dbReference type="InterPro" id="IPR018247">
    <property type="entry name" value="EF_Hand_1_Ca_BS"/>
</dbReference>
<dbReference type="PROSITE" id="PS51257">
    <property type="entry name" value="PROKAR_LIPOPROTEIN"/>
    <property type="match status" value="1"/>
</dbReference>
<dbReference type="EMBL" id="AEPE02000005">
    <property type="protein sequence ID" value="EFZ36517.1"/>
    <property type="molecule type" value="Genomic_DNA"/>
</dbReference>
<dbReference type="PROSITE" id="PS00018">
    <property type="entry name" value="EF_HAND_1"/>
    <property type="match status" value="1"/>
</dbReference>
<proteinExistence type="predicted"/>
<dbReference type="eggNOG" id="COG4520">
    <property type="taxonomic scope" value="Bacteria"/>
</dbReference>
<keyword evidence="2" id="KW-0732">Signal</keyword>
<dbReference type="STRING" id="28134.SAMN05444288_2009"/>
<feature type="region of interest" description="Disordered" evidence="1">
    <location>
        <begin position="84"/>
        <end position="124"/>
    </location>
</feature>
<dbReference type="HOGENOM" id="CLU_087597_0_0_10"/>
<dbReference type="AlphaFoldDB" id="E7RQH9"/>